<dbReference type="Proteomes" id="UP000193719">
    <property type="component" value="Unassembled WGS sequence"/>
</dbReference>
<keyword evidence="1 3" id="KW-0853">WD repeat</keyword>
<dbReference type="PANTHER" id="PTHR19878:SF8">
    <property type="entry name" value="AUTOPHAGY-RELATED 16, ISOFORM F"/>
    <property type="match status" value="1"/>
</dbReference>
<feature type="repeat" description="WD" evidence="3">
    <location>
        <begin position="303"/>
        <end position="343"/>
    </location>
</feature>
<evidence type="ECO:0000313" key="5">
    <source>
        <dbReference type="EMBL" id="ORX54205.1"/>
    </source>
</evidence>
<protein>
    <submittedName>
        <fullName evidence="5">WD40 repeat-like protein</fullName>
    </submittedName>
</protein>
<evidence type="ECO:0000256" key="3">
    <source>
        <dbReference type="PROSITE-ProRule" id="PRU00221"/>
    </source>
</evidence>
<feature type="repeat" description="WD" evidence="3">
    <location>
        <begin position="359"/>
        <end position="385"/>
    </location>
</feature>
<sequence length="479" mass="54550">MEISSKKWFDHIINEFDIRDKKKNYCTEYINEIQKLQEYQVECQSNKEEITKLNDNINKLYISLGKKQSEIEEQKDINKHLNEELKEKNDIIKYLENMKIQNENEIKKLNQKDIDNKNLCDKKNDAIQVLQDEILALKLELTKTEEKNEALKNENEIWVKQLKDQANKFAQLLNEQNAIVESSKKPNIGGNSNINFKTDDAFGSNITHKIASKIPVNLYSKITTNGQVNCMELSNDAKHICVGIDKKLFIYETEIGRVKVSLSGLVKEVTSVCFNSNNSLVLGTSFDKSIRIWNINGSSKDVLTGHTNKVSAAKFSIDNNIISCSQDRTIKLWNINSGSCDTSIFTHSSCNDLDLMDNSGNLVVTAHLDNSLKIWDMHNKKLIQEITNIHSSPVISVKTSPTGNEILSLSRDNSLKTLDIRMYNTLLTFRDDNLRTFNNSQNACYSSDGKYAICGSGNGSIYIFNTFTNKKEKVLKQSR</sequence>
<feature type="repeat" description="WD" evidence="3">
    <location>
        <begin position="387"/>
        <end position="428"/>
    </location>
</feature>
<dbReference type="EMBL" id="MCFH01000011">
    <property type="protein sequence ID" value="ORX54205.1"/>
    <property type="molecule type" value="Genomic_DNA"/>
</dbReference>
<dbReference type="InterPro" id="IPR015943">
    <property type="entry name" value="WD40/YVTN_repeat-like_dom_sf"/>
</dbReference>
<evidence type="ECO:0000256" key="2">
    <source>
        <dbReference type="ARBA" id="ARBA00022737"/>
    </source>
</evidence>
<comment type="caution">
    <text evidence="5">The sequence shown here is derived from an EMBL/GenBank/DDBJ whole genome shotgun (WGS) entry which is preliminary data.</text>
</comment>
<dbReference type="AlphaFoldDB" id="A0A1Y1VEC1"/>
<name>A0A1Y1VEC1_9FUNG</name>
<reference evidence="5 6" key="2">
    <citation type="submission" date="2016-08" db="EMBL/GenBank/DDBJ databases">
        <title>Pervasive Adenine N6-methylation of Active Genes in Fungi.</title>
        <authorList>
            <consortium name="DOE Joint Genome Institute"/>
            <person name="Mondo S.J."/>
            <person name="Dannebaum R.O."/>
            <person name="Kuo R.C."/>
            <person name="Labutti K."/>
            <person name="Haridas S."/>
            <person name="Kuo A."/>
            <person name="Salamov A."/>
            <person name="Ahrendt S.R."/>
            <person name="Lipzen A."/>
            <person name="Sullivan W."/>
            <person name="Andreopoulos W.B."/>
            <person name="Clum A."/>
            <person name="Lindquist E."/>
            <person name="Daum C."/>
            <person name="Ramamoorthy G.K."/>
            <person name="Gryganskyi A."/>
            <person name="Culley D."/>
            <person name="Magnuson J.K."/>
            <person name="James T.Y."/>
            <person name="O'Malley M.A."/>
            <person name="Stajich J.E."/>
            <person name="Spatafora J.W."/>
            <person name="Visel A."/>
            <person name="Grigoriev I.V."/>
        </authorList>
    </citation>
    <scope>NUCLEOTIDE SEQUENCE [LARGE SCALE GENOMIC DNA]</scope>
    <source>
        <strain evidence="6">finn</strain>
    </source>
</reference>
<feature type="repeat" description="WD" evidence="3">
    <location>
        <begin position="262"/>
        <end position="296"/>
    </location>
</feature>
<dbReference type="PRINTS" id="PR00320">
    <property type="entry name" value="GPROTEINBRPT"/>
</dbReference>
<proteinExistence type="predicted"/>
<dbReference type="STRING" id="1754191.A0A1Y1VEC1"/>
<evidence type="ECO:0000256" key="4">
    <source>
        <dbReference type="SAM" id="Coils"/>
    </source>
</evidence>
<dbReference type="PROSITE" id="PS00678">
    <property type="entry name" value="WD_REPEATS_1"/>
    <property type="match status" value="2"/>
</dbReference>
<dbReference type="SUPFAM" id="SSF50978">
    <property type="entry name" value="WD40 repeat-like"/>
    <property type="match status" value="1"/>
</dbReference>
<dbReference type="PANTHER" id="PTHR19878">
    <property type="entry name" value="AUTOPHAGY PROTEIN 16-LIKE"/>
    <property type="match status" value="1"/>
</dbReference>
<evidence type="ECO:0000313" key="6">
    <source>
        <dbReference type="Proteomes" id="UP000193719"/>
    </source>
</evidence>
<dbReference type="Gene3D" id="2.130.10.10">
    <property type="entry name" value="YVTN repeat-like/Quinoprotein amine dehydrogenase"/>
    <property type="match status" value="1"/>
</dbReference>
<dbReference type="InterPro" id="IPR020472">
    <property type="entry name" value="WD40_PAC1"/>
</dbReference>
<dbReference type="PROSITE" id="PS50082">
    <property type="entry name" value="WD_REPEATS_2"/>
    <property type="match status" value="4"/>
</dbReference>
<dbReference type="GO" id="GO:0000045">
    <property type="term" value="P:autophagosome assembly"/>
    <property type="evidence" value="ECO:0007669"/>
    <property type="project" value="InterPro"/>
</dbReference>
<keyword evidence="2" id="KW-0677">Repeat</keyword>
<accession>A0A1Y1VEC1</accession>
<reference evidence="5 6" key="1">
    <citation type="submission" date="2016-08" db="EMBL/GenBank/DDBJ databases">
        <title>Genomes of anaerobic fungi encode conserved fungal cellulosomes for biomass hydrolysis.</title>
        <authorList>
            <consortium name="DOE Joint Genome Institute"/>
            <person name="Haitjema C.H."/>
            <person name="Gilmore S.P."/>
            <person name="Henske J.K."/>
            <person name="Solomon K.V."/>
            <person name="De Groot R."/>
            <person name="Kuo A."/>
            <person name="Mondo S.J."/>
            <person name="Salamov A.A."/>
            <person name="Labutti K."/>
            <person name="Zhao Z."/>
            <person name="Chiniquy J."/>
            <person name="Barry K."/>
            <person name="Brewer H.M."/>
            <person name="Purvine S.O."/>
            <person name="Wright A.T."/>
            <person name="Boxma B."/>
            <person name="Van Alen T."/>
            <person name="Hackstein J.H."/>
            <person name="Baker S.E."/>
            <person name="Grigoriev I.V."/>
            <person name="O'Malley M.A."/>
        </authorList>
    </citation>
    <scope>NUCLEOTIDE SEQUENCE [LARGE SCALE GENOMIC DNA]</scope>
    <source>
        <strain evidence="6">finn</strain>
    </source>
</reference>
<dbReference type="InterPro" id="IPR019775">
    <property type="entry name" value="WD40_repeat_CS"/>
</dbReference>
<organism evidence="5 6">
    <name type="scientific">Piromyces finnis</name>
    <dbReference type="NCBI Taxonomy" id="1754191"/>
    <lineage>
        <taxon>Eukaryota</taxon>
        <taxon>Fungi</taxon>
        <taxon>Fungi incertae sedis</taxon>
        <taxon>Chytridiomycota</taxon>
        <taxon>Chytridiomycota incertae sedis</taxon>
        <taxon>Neocallimastigomycetes</taxon>
        <taxon>Neocallimastigales</taxon>
        <taxon>Neocallimastigaceae</taxon>
        <taxon>Piromyces</taxon>
    </lineage>
</organism>
<keyword evidence="4" id="KW-0175">Coiled coil</keyword>
<dbReference type="InterPro" id="IPR045160">
    <property type="entry name" value="ATG16"/>
</dbReference>
<gene>
    <name evidence="5" type="ORF">BCR36DRAFT_581841</name>
</gene>
<feature type="coiled-coil region" evidence="4">
    <location>
        <begin position="36"/>
        <end position="179"/>
    </location>
</feature>
<dbReference type="Pfam" id="PF00400">
    <property type="entry name" value="WD40"/>
    <property type="match status" value="3"/>
</dbReference>
<evidence type="ECO:0000256" key="1">
    <source>
        <dbReference type="ARBA" id="ARBA00022574"/>
    </source>
</evidence>
<dbReference type="SMART" id="SM00320">
    <property type="entry name" value="WD40"/>
    <property type="match status" value="6"/>
</dbReference>
<dbReference type="OrthoDB" id="538223at2759"/>
<dbReference type="InterPro" id="IPR001680">
    <property type="entry name" value="WD40_rpt"/>
</dbReference>
<keyword evidence="6" id="KW-1185">Reference proteome</keyword>
<dbReference type="PROSITE" id="PS50294">
    <property type="entry name" value="WD_REPEATS_REGION"/>
    <property type="match status" value="2"/>
</dbReference>
<dbReference type="InterPro" id="IPR036322">
    <property type="entry name" value="WD40_repeat_dom_sf"/>
</dbReference>
<dbReference type="CDD" id="cd00200">
    <property type="entry name" value="WD40"/>
    <property type="match status" value="1"/>
</dbReference>